<comment type="caution">
    <text evidence="2">The sequence shown here is derived from an EMBL/GenBank/DDBJ whole genome shotgun (WGS) entry which is preliminary data.</text>
</comment>
<proteinExistence type="predicted"/>
<evidence type="ECO:0000313" key="3">
    <source>
        <dbReference type="Proteomes" id="UP000023152"/>
    </source>
</evidence>
<name>X6MW23_RETFI</name>
<gene>
    <name evidence="2" type="ORF">RFI_19476</name>
</gene>
<reference evidence="2 3" key="1">
    <citation type="journal article" date="2013" name="Curr. Biol.">
        <title>The Genome of the Foraminiferan Reticulomyxa filosa.</title>
        <authorList>
            <person name="Glockner G."/>
            <person name="Hulsmann N."/>
            <person name="Schleicher M."/>
            <person name="Noegel A.A."/>
            <person name="Eichinger L."/>
            <person name="Gallinger C."/>
            <person name="Pawlowski J."/>
            <person name="Sierra R."/>
            <person name="Euteneuer U."/>
            <person name="Pillet L."/>
            <person name="Moustafa A."/>
            <person name="Platzer M."/>
            <person name="Groth M."/>
            <person name="Szafranski K."/>
            <person name="Schliwa M."/>
        </authorList>
    </citation>
    <scope>NUCLEOTIDE SEQUENCE [LARGE SCALE GENOMIC DNA]</scope>
</reference>
<dbReference type="AlphaFoldDB" id="X6MW23"/>
<dbReference type="Proteomes" id="UP000023152">
    <property type="component" value="Unassembled WGS sequence"/>
</dbReference>
<evidence type="ECO:0000313" key="2">
    <source>
        <dbReference type="EMBL" id="ETO17831.1"/>
    </source>
</evidence>
<keyword evidence="3" id="KW-1185">Reference proteome</keyword>
<feature type="region of interest" description="Disordered" evidence="1">
    <location>
        <begin position="1"/>
        <end position="36"/>
    </location>
</feature>
<sequence>MTGKDEKKQSQSQEQAITNDKEQQQQQQQQTFEQFQSQYQEMWPNDAFVTNKGLDELQTKLADAKDDFQMIRFNGVATFETNRALLRRCGALIKQYSAASPASLQRCQSLVFAQNPVKHEKPILLISF</sequence>
<feature type="compositionally biased region" description="Low complexity" evidence="1">
    <location>
        <begin position="24"/>
        <end position="36"/>
    </location>
</feature>
<accession>X6MW23</accession>
<evidence type="ECO:0000256" key="1">
    <source>
        <dbReference type="SAM" id="MobiDB-lite"/>
    </source>
</evidence>
<dbReference type="EMBL" id="ASPP01015922">
    <property type="protein sequence ID" value="ETO17831.1"/>
    <property type="molecule type" value="Genomic_DNA"/>
</dbReference>
<organism evidence="2 3">
    <name type="scientific">Reticulomyxa filosa</name>
    <dbReference type="NCBI Taxonomy" id="46433"/>
    <lineage>
        <taxon>Eukaryota</taxon>
        <taxon>Sar</taxon>
        <taxon>Rhizaria</taxon>
        <taxon>Retaria</taxon>
        <taxon>Foraminifera</taxon>
        <taxon>Monothalamids</taxon>
        <taxon>Reticulomyxidae</taxon>
        <taxon>Reticulomyxa</taxon>
    </lineage>
</organism>
<protein>
    <submittedName>
        <fullName evidence="2">Uncharacterized protein</fullName>
    </submittedName>
</protein>
<feature type="non-terminal residue" evidence="2">
    <location>
        <position position="128"/>
    </location>
</feature>